<dbReference type="RefSeq" id="WP_000456789.1">
    <property type="nucleotide sequence ID" value="NZ_LNVF01000009.1"/>
</dbReference>
<protein>
    <submittedName>
        <fullName evidence="1">Uncharacterized protein</fullName>
    </submittedName>
</protein>
<dbReference type="AlphaFoldDB" id="A0A1X0WMF5"/>
<reference evidence="1 2" key="1">
    <citation type="journal article" date="2016" name="PLoS ONE">
        <title>Comparative Genomics Analysis of Streptococcus tigurinus Strains Identifies Genetic Elements Specifically and Uniquely Present in Highly Virulent Strains.</title>
        <authorList>
            <person name="Diene S.M."/>
            <person name="Francois P."/>
            <person name="Zbinden A."/>
            <person name="Entenza J.M."/>
            <person name="Resch G."/>
        </authorList>
    </citation>
    <scope>NUCLEOTIDE SEQUENCE [LARGE SCALE GENOMIC DNA]</scope>
    <source>
        <strain evidence="1 2">AZ_8</strain>
    </source>
</reference>
<gene>
    <name evidence="1" type="ORF">ATE34_08470</name>
</gene>
<dbReference type="Proteomes" id="UP000192428">
    <property type="component" value="Unassembled WGS sequence"/>
</dbReference>
<accession>A0A1X0WMF5</accession>
<proteinExistence type="predicted"/>
<sequence>MEYSKLGWEEVSKFEEIKGYGQHIWRHHEKYFFVTDEWGIVEQRVVYELLYRTISITLPSFSELLEKSNLI</sequence>
<comment type="caution">
    <text evidence="1">The sequence shown here is derived from an EMBL/GenBank/DDBJ whole genome shotgun (WGS) entry which is preliminary data.</text>
</comment>
<evidence type="ECO:0000313" key="1">
    <source>
        <dbReference type="EMBL" id="ORJ27976.1"/>
    </source>
</evidence>
<evidence type="ECO:0000313" key="2">
    <source>
        <dbReference type="Proteomes" id="UP000192428"/>
    </source>
</evidence>
<organism evidence="1 2">
    <name type="scientific">Streptococcus oralis subsp. tigurinus</name>
    <dbReference type="NCBI Taxonomy" id="1077464"/>
    <lineage>
        <taxon>Bacteria</taxon>
        <taxon>Bacillati</taxon>
        <taxon>Bacillota</taxon>
        <taxon>Bacilli</taxon>
        <taxon>Lactobacillales</taxon>
        <taxon>Streptococcaceae</taxon>
        <taxon>Streptococcus</taxon>
    </lineage>
</organism>
<name>A0A1X0WMF5_STROR</name>
<dbReference type="EMBL" id="LNVF01000009">
    <property type="protein sequence ID" value="ORJ27976.1"/>
    <property type="molecule type" value="Genomic_DNA"/>
</dbReference>